<feature type="region of interest" description="Disordered" evidence="2">
    <location>
        <begin position="102"/>
        <end position="139"/>
    </location>
</feature>
<protein>
    <submittedName>
        <fullName evidence="4">Aminoacyl-tRNA hydrolase</fullName>
        <ecNumber evidence="4">3.1.1.29</ecNumber>
    </submittedName>
</protein>
<name>A0A371RLP1_9PROT</name>
<evidence type="ECO:0000313" key="4">
    <source>
        <dbReference type="EMBL" id="RFB06363.1"/>
    </source>
</evidence>
<dbReference type="PANTHER" id="PTHR47814:SF1">
    <property type="entry name" value="PEPTIDYL-TRNA HYDROLASE ARFB"/>
    <property type="match status" value="1"/>
</dbReference>
<reference evidence="4 5" key="1">
    <citation type="submission" date="2018-08" db="EMBL/GenBank/DDBJ databases">
        <title>Parvularcula sp. SM1705, isolated from surface water of the South Sea China.</title>
        <authorList>
            <person name="Sun L."/>
        </authorList>
    </citation>
    <scope>NUCLEOTIDE SEQUENCE [LARGE SCALE GENOMIC DNA]</scope>
    <source>
        <strain evidence="4 5">SM1705</strain>
    </source>
</reference>
<dbReference type="SUPFAM" id="SSF75620">
    <property type="entry name" value="Release factor"/>
    <property type="match status" value="1"/>
</dbReference>
<keyword evidence="4" id="KW-0378">Hydrolase</keyword>
<comment type="caution">
    <text evidence="4">The sequence shown here is derived from an EMBL/GenBank/DDBJ whole genome shotgun (WGS) entry which is preliminary data.</text>
</comment>
<dbReference type="NCBIfam" id="NF006718">
    <property type="entry name" value="PRK09256.1"/>
    <property type="match status" value="1"/>
</dbReference>
<comment type="similarity">
    <text evidence="1">Belongs to the prokaryotic/mitochondrial release factor family.</text>
</comment>
<proteinExistence type="inferred from homology"/>
<dbReference type="RefSeq" id="WP_116392997.1">
    <property type="nucleotide sequence ID" value="NZ_QUQO01000001.1"/>
</dbReference>
<dbReference type="GO" id="GO:0004045">
    <property type="term" value="F:peptidyl-tRNA hydrolase activity"/>
    <property type="evidence" value="ECO:0007669"/>
    <property type="project" value="UniProtKB-EC"/>
</dbReference>
<feature type="domain" description="Prokaryotic-type class I peptide chain release factors" evidence="3">
    <location>
        <begin position="20"/>
        <end position="36"/>
    </location>
</feature>
<keyword evidence="5" id="KW-1185">Reference proteome</keyword>
<dbReference type="InParanoid" id="A0A371RLP1"/>
<organism evidence="4 5">
    <name type="scientific">Parvularcula marina</name>
    <dbReference type="NCBI Taxonomy" id="2292771"/>
    <lineage>
        <taxon>Bacteria</taxon>
        <taxon>Pseudomonadati</taxon>
        <taxon>Pseudomonadota</taxon>
        <taxon>Alphaproteobacteria</taxon>
        <taxon>Parvularculales</taxon>
        <taxon>Parvularculaceae</taxon>
        <taxon>Parvularcula</taxon>
    </lineage>
</organism>
<dbReference type="GO" id="GO:0072344">
    <property type="term" value="P:rescue of stalled ribosome"/>
    <property type="evidence" value="ECO:0007669"/>
    <property type="project" value="TreeGrafter"/>
</dbReference>
<dbReference type="GO" id="GO:0043022">
    <property type="term" value="F:ribosome binding"/>
    <property type="evidence" value="ECO:0007669"/>
    <property type="project" value="TreeGrafter"/>
</dbReference>
<dbReference type="InterPro" id="IPR000352">
    <property type="entry name" value="Pep_chain_release_fac_I"/>
</dbReference>
<dbReference type="EC" id="3.1.1.29" evidence="4"/>
<dbReference type="FunCoup" id="A0A371RLP1">
    <property type="interactions" value="310"/>
</dbReference>
<dbReference type="Proteomes" id="UP000264589">
    <property type="component" value="Unassembled WGS sequence"/>
</dbReference>
<evidence type="ECO:0000259" key="3">
    <source>
        <dbReference type="PROSITE" id="PS00745"/>
    </source>
</evidence>
<accession>A0A371RLP1</accession>
<gene>
    <name evidence="4" type="ORF">DX908_05460</name>
</gene>
<evidence type="ECO:0000256" key="2">
    <source>
        <dbReference type="SAM" id="MobiDB-lite"/>
    </source>
</evidence>
<dbReference type="InterPro" id="IPR045853">
    <property type="entry name" value="Pep_chain_release_fac_I_sf"/>
</dbReference>
<sequence length="139" mass="15551">MRITDTLLIDENELEEAFARASGPGGQNVNKVETAVQLRFRLSANTSIPEDAKLRLRRMAGSRLTKDGDILIEASTHRRQGVNRDEARRKLAALIRAALPRPKTRIATKPTKASVRRRLDDKKKRGLLKKGRSGDIKGE</sequence>
<dbReference type="GO" id="GO:0003747">
    <property type="term" value="F:translation release factor activity"/>
    <property type="evidence" value="ECO:0007669"/>
    <property type="project" value="InterPro"/>
</dbReference>
<evidence type="ECO:0000256" key="1">
    <source>
        <dbReference type="ARBA" id="ARBA00010835"/>
    </source>
</evidence>
<dbReference type="AlphaFoldDB" id="A0A371RLP1"/>
<dbReference type="PROSITE" id="PS00745">
    <property type="entry name" value="RF_PROK_I"/>
    <property type="match status" value="1"/>
</dbReference>
<dbReference type="EMBL" id="QUQO01000001">
    <property type="protein sequence ID" value="RFB06363.1"/>
    <property type="molecule type" value="Genomic_DNA"/>
</dbReference>
<dbReference type="Pfam" id="PF00472">
    <property type="entry name" value="RF-1"/>
    <property type="match status" value="1"/>
</dbReference>
<dbReference type="Gene3D" id="3.30.160.20">
    <property type="match status" value="1"/>
</dbReference>
<dbReference type="OrthoDB" id="9815709at2"/>
<dbReference type="PANTHER" id="PTHR47814">
    <property type="entry name" value="PEPTIDYL-TRNA HYDROLASE ARFB"/>
    <property type="match status" value="1"/>
</dbReference>
<evidence type="ECO:0000313" key="5">
    <source>
        <dbReference type="Proteomes" id="UP000264589"/>
    </source>
</evidence>